<dbReference type="GO" id="GO:0005634">
    <property type="term" value="C:nucleus"/>
    <property type="evidence" value="ECO:0007669"/>
    <property type="project" value="TreeGrafter"/>
</dbReference>
<feature type="compositionally biased region" description="Polar residues" evidence="6">
    <location>
        <begin position="38"/>
        <end position="47"/>
    </location>
</feature>
<dbReference type="GO" id="GO:0003677">
    <property type="term" value="F:DNA binding"/>
    <property type="evidence" value="ECO:0007669"/>
    <property type="project" value="UniProtKB-KW"/>
</dbReference>
<feature type="domain" description="BZIP" evidence="7">
    <location>
        <begin position="89"/>
        <end position="146"/>
    </location>
</feature>
<keyword evidence="9" id="KW-1185">Reference proteome</keyword>
<feature type="region of interest" description="Disordered" evidence="6">
    <location>
        <begin position="343"/>
        <end position="394"/>
    </location>
</feature>
<dbReference type="Gene3D" id="1.20.5.170">
    <property type="match status" value="2"/>
</dbReference>
<evidence type="ECO:0000313" key="8">
    <source>
        <dbReference type="EMBL" id="VUZ44274.1"/>
    </source>
</evidence>
<dbReference type="FunFam" id="1.20.5.170:FF:000025">
    <property type="entry name" value="nuclear factor interleukin-3-regulated protein-like"/>
    <property type="match status" value="1"/>
</dbReference>
<keyword evidence="4" id="KW-0804">Transcription</keyword>
<evidence type="ECO:0000259" key="7">
    <source>
        <dbReference type="PROSITE" id="PS50217"/>
    </source>
</evidence>
<evidence type="ECO:0000256" key="1">
    <source>
        <dbReference type="ARBA" id="ARBA00006079"/>
    </source>
</evidence>
<gene>
    <name evidence="8" type="ORF">WMSIL1_LOCUS4553</name>
</gene>
<evidence type="ECO:0000256" key="5">
    <source>
        <dbReference type="ARBA" id="ARBA00023242"/>
    </source>
</evidence>
<dbReference type="AlphaFoldDB" id="A0A564YCL1"/>
<dbReference type="Pfam" id="PF07716">
    <property type="entry name" value="bZIP_2"/>
    <property type="match status" value="2"/>
</dbReference>
<dbReference type="SMART" id="SM00338">
    <property type="entry name" value="BRLZ"/>
    <property type="match status" value="2"/>
</dbReference>
<evidence type="ECO:0000313" key="9">
    <source>
        <dbReference type="Proteomes" id="UP000321570"/>
    </source>
</evidence>
<dbReference type="InterPro" id="IPR047106">
    <property type="entry name" value="NFIL3-like_bZIP"/>
</dbReference>
<dbReference type="InterPro" id="IPR046347">
    <property type="entry name" value="bZIP_sf"/>
</dbReference>
<comment type="similarity">
    <text evidence="1">Belongs to the bZIP family. NFIL3 subfamily.</text>
</comment>
<evidence type="ECO:0000256" key="3">
    <source>
        <dbReference type="ARBA" id="ARBA00023125"/>
    </source>
</evidence>
<feature type="compositionally biased region" description="Polar residues" evidence="6">
    <location>
        <begin position="63"/>
        <end position="74"/>
    </location>
</feature>
<keyword evidence="3" id="KW-0238">DNA-binding</keyword>
<reference evidence="8 9" key="1">
    <citation type="submission" date="2019-07" db="EMBL/GenBank/DDBJ databases">
        <authorList>
            <person name="Jastrzebski P J."/>
            <person name="Paukszto L."/>
            <person name="Jastrzebski P J."/>
        </authorList>
    </citation>
    <scope>NUCLEOTIDE SEQUENCE [LARGE SCALE GENOMIC DNA]</scope>
    <source>
        <strain evidence="8 9">WMS-il1</strain>
    </source>
</reference>
<dbReference type="PANTHER" id="PTHR15284">
    <property type="entry name" value="NUCLEAR FACTOR INTERLEUKIN-3-REGULATED PROTEIN"/>
    <property type="match status" value="1"/>
</dbReference>
<dbReference type="GO" id="GO:0007623">
    <property type="term" value="P:circadian rhythm"/>
    <property type="evidence" value="ECO:0007669"/>
    <property type="project" value="TreeGrafter"/>
</dbReference>
<protein>
    <recommendedName>
        <fullName evidence="7">BZIP domain-containing protein</fullName>
    </recommendedName>
</protein>
<evidence type="ECO:0000256" key="2">
    <source>
        <dbReference type="ARBA" id="ARBA00023015"/>
    </source>
</evidence>
<sequence>MGELTGPSSTDSPHSSPHSSSSIVPQVSSAFLYNSMISATNTGGNLPQSPPPPNLIEEDEMDSCSTTYYRSSTGETRKAREFIPDSKKDEKYWERRRKNNEAAKRSREKRRQNDAMMEHEIAELKHQNEILMRENCALLREIAALKGKDPGCVGTATPPIQQLPSSTNGIIPTLDLIGLQRLLTAFSNSSANETVPGPAVVVNPVVNGSGLDETPLDLSGGKIPMMVKPNCLLSPDSQSISDVNQIGKLTELAVLTSTSPQTTVDGSYSTNRPQSVSWNSTPNPITPPACNGLQALISAAALTASPLVGEVNCSVVTNESHIANPITTNSTWDIHQTSPCLPLGFQPLPQHKMETSSDSTPRRRSANIRSPSSQYDDERYRERRRKNNEAVRRCRENKRARLSMRDEVTGRLQSDNILLRSKLDGLNSEVRALRHLLLAGQQQANAQQVVKEEQPQVENSIQCQITTTEPQQPQPDEEKPLPKYALPKKGIPRVPVSSSVSTNHLPPLKRRITLPPTVNPLASIPFEGASGITN</sequence>
<feature type="domain" description="BZIP" evidence="7">
    <location>
        <begin position="377"/>
        <end position="437"/>
    </location>
</feature>
<evidence type="ECO:0000256" key="6">
    <source>
        <dbReference type="SAM" id="MobiDB-lite"/>
    </source>
</evidence>
<dbReference type="Proteomes" id="UP000321570">
    <property type="component" value="Unassembled WGS sequence"/>
</dbReference>
<feature type="compositionally biased region" description="Low complexity" evidence="6">
    <location>
        <begin position="7"/>
        <end position="23"/>
    </location>
</feature>
<dbReference type="PROSITE" id="PS00036">
    <property type="entry name" value="BZIP_BASIC"/>
    <property type="match status" value="1"/>
</dbReference>
<dbReference type="CDD" id="cd14694">
    <property type="entry name" value="bZIP_NFIL3"/>
    <property type="match status" value="1"/>
</dbReference>
<dbReference type="InterPro" id="IPR004827">
    <property type="entry name" value="bZIP"/>
</dbReference>
<dbReference type="GO" id="GO:0003700">
    <property type="term" value="F:DNA-binding transcription factor activity"/>
    <property type="evidence" value="ECO:0007669"/>
    <property type="project" value="InterPro"/>
</dbReference>
<dbReference type="PROSITE" id="PS50217">
    <property type="entry name" value="BZIP"/>
    <property type="match status" value="2"/>
</dbReference>
<name>A0A564YCL1_HYMDI</name>
<evidence type="ECO:0000256" key="4">
    <source>
        <dbReference type="ARBA" id="ARBA00023163"/>
    </source>
</evidence>
<feature type="region of interest" description="Disordered" evidence="6">
    <location>
        <begin position="1"/>
        <end position="23"/>
    </location>
</feature>
<feature type="compositionally biased region" description="Basic and acidic residues" evidence="6">
    <location>
        <begin position="376"/>
        <end position="394"/>
    </location>
</feature>
<dbReference type="PANTHER" id="PTHR15284:SF0">
    <property type="entry name" value="GH23983P"/>
    <property type="match status" value="1"/>
</dbReference>
<dbReference type="SUPFAM" id="SSF57959">
    <property type="entry name" value="Leucine zipper domain"/>
    <property type="match status" value="2"/>
</dbReference>
<feature type="region of interest" description="Disordered" evidence="6">
    <location>
        <begin position="38"/>
        <end position="83"/>
    </location>
</feature>
<keyword evidence="5" id="KW-0539">Nucleus</keyword>
<dbReference type="InterPro" id="IPR047229">
    <property type="entry name" value="NFIL3-like"/>
</dbReference>
<accession>A0A564YCL1</accession>
<organism evidence="8 9">
    <name type="scientific">Hymenolepis diminuta</name>
    <name type="common">Rat tapeworm</name>
    <dbReference type="NCBI Taxonomy" id="6216"/>
    <lineage>
        <taxon>Eukaryota</taxon>
        <taxon>Metazoa</taxon>
        <taxon>Spiralia</taxon>
        <taxon>Lophotrochozoa</taxon>
        <taxon>Platyhelminthes</taxon>
        <taxon>Cestoda</taxon>
        <taxon>Eucestoda</taxon>
        <taxon>Cyclophyllidea</taxon>
        <taxon>Hymenolepididae</taxon>
        <taxon>Hymenolepis</taxon>
    </lineage>
</organism>
<keyword evidence="2" id="KW-0805">Transcription regulation</keyword>
<dbReference type="EMBL" id="CABIJS010000123">
    <property type="protein sequence ID" value="VUZ44274.1"/>
    <property type="molecule type" value="Genomic_DNA"/>
</dbReference>
<proteinExistence type="inferred from homology"/>
<feature type="region of interest" description="Disordered" evidence="6">
    <location>
        <begin position="466"/>
        <end position="502"/>
    </location>
</feature>